<dbReference type="RefSeq" id="WP_220582830.1">
    <property type="nucleotide sequence ID" value="NZ_RKLT01000047.1"/>
</dbReference>
<keyword evidence="1" id="KW-0812">Transmembrane</keyword>
<organism evidence="2 3">
    <name type="scientific">Haloarcula nitratireducens</name>
    <dbReference type="NCBI Taxonomy" id="2487749"/>
    <lineage>
        <taxon>Archaea</taxon>
        <taxon>Methanobacteriati</taxon>
        <taxon>Methanobacteriota</taxon>
        <taxon>Stenosarchaea group</taxon>
        <taxon>Halobacteria</taxon>
        <taxon>Halobacteriales</taxon>
        <taxon>Haloarculaceae</taxon>
        <taxon>Haloarcula</taxon>
    </lineage>
</organism>
<sequence>MTTRAQSEVLGYVLVFSLIVLSAGIVYTGGIEGLQNAQQAEQLNNMGRAFDVLAANLADIHQRDAPSRATELQLSGGTLGFGPPVEMRIRATEVGNASNNATFSMNPRPLVYSGHDDTTFVYIAGAVIRTDGEASVMRNSPRFRVDSERTVIPFIVTYPKTDESLGGQSTVLVVGTSLGNELAGSFTPANDVTVEITVNSPRADAWGHYFEREGYTAVDANASDGTVTYQVTTERLYVYRSVIELDLER</sequence>
<keyword evidence="3" id="KW-1185">Reference proteome</keyword>
<gene>
    <name evidence="2" type="ORF">EGH23_25685</name>
</gene>
<protein>
    <submittedName>
        <fullName evidence="2">Uncharacterized protein</fullName>
    </submittedName>
</protein>
<keyword evidence="1" id="KW-1133">Transmembrane helix</keyword>
<dbReference type="AlphaFoldDB" id="A0AAW4PJT9"/>
<proteinExistence type="predicted"/>
<keyword evidence="1" id="KW-0472">Membrane</keyword>
<dbReference type="Pfam" id="PF23960">
    <property type="entry name" value="DUF7289"/>
    <property type="match status" value="1"/>
</dbReference>
<feature type="transmembrane region" description="Helical" evidence="1">
    <location>
        <begin position="9"/>
        <end position="30"/>
    </location>
</feature>
<accession>A0AAW4PJT9</accession>
<reference evidence="2 3" key="1">
    <citation type="submission" date="2021-06" db="EMBL/GenBank/DDBJ databases">
        <title>Halomicroarcula sp. a new haloarchaeum isolated from saline soil.</title>
        <authorList>
            <person name="Duran-Viseras A."/>
            <person name="Sanchez-Porro C."/>
            <person name="Ventosa A."/>
        </authorList>
    </citation>
    <scope>NUCLEOTIDE SEQUENCE [LARGE SCALE GENOMIC DNA]</scope>
    <source>
        <strain evidence="2 3">F27</strain>
    </source>
</reference>
<evidence type="ECO:0000313" key="3">
    <source>
        <dbReference type="Proteomes" id="UP001430455"/>
    </source>
</evidence>
<dbReference type="InterPro" id="IPR055713">
    <property type="entry name" value="DUF7289"/>
</dbReference>
<comment type="caution">
    <text evidence="2">The sequence shown here is derived from an EMBL/GenBank/DDBJ whole genome shotgun (WGS) entry which is preliminary data.</text>
</comment>
<dbReference type="EMBL" id="RKLT01000047">
    <property type="protein sequence ID" value="MBX0298254.1"/>
    <property type="molecule type" value="Genomic_DNA"/>
</dbReference>
<name>A0AAW4PJT9_9EURY</name>
<evidence type="ECO:0000313" key="2">
    <source>
        <dbReference type="EMBL" id="MBX0298254.1"/>
    </source>
</evidence>
<dbReference type="Proteomes" id="UP001430455">
    <property type="component" value="Unassembled WGS sequence"/>
</dbReference>
<evidence type="ECO:0000256" key="1">
    <source>
        <dbReference type="SAM" id="Phobius"/>
    </source>
</evidence>